<feature type="binding site" evidence="8">
    <location>
        <position position="156"/>
    </location>
    <ligand>
        <name>substrate</name>
    </ligand>
</feature>
<dbReference type="GO" id="GO:0005829">
    <property type="term" value="C:cytosol"/>
    <property type="evidence" value="ECO:0007669"/>
    <property type="project" value="TreeGrafter"/>
</dbReference>
<comment type="subcellular location">
    <subcellularLocation>
        <location evidence="8">Cytoplasm</location>
    </subcellularLocation>
</comment>
<comment type="similarity">
    <text evidence="8">Belongs to the glutamate 5-kinase family.</text>
</comment>
<dbReference type="Pfam" id="PF00696">
    <property type="entry name" value="AA_kinase"/>
    <property type="match status" value="1"/>
</dbReference>
<evidence type="ECO:0000313" key="10">
    <source>
        <dbReference type="EMBL" id="QCT70299.1"/>
    </source>
</evidence>
<dbReference type="InterPro" id="IPR041739">
    <property type="entry name" value="G5K_ProB"/>
</dbReference>
<dbReference type="PRINTS" id="PR00474">
    <property type="entry name" value="GLU5KINASE"/>
</dbReference>
<evidence type="ECO:0000256" key="7">
    <source>
        <dbReference type="ARBA" id="ARBA00022840"/>
    </source>
</evidence>
<evidence type="ECO:0000256" key="3">
    <source>
        <dbReference type="ARBA" id="ARBA00022650"/>
    </source>
</evidence>
<evidence type="ECO:0000259" key="9">
    <source>
        <dbReference type="Pfam" id="PF00696"/>
    </source>
</evidence>
<comment type="pathway">
    <text evidence="8">Amino-acid biosynthesis; L-proline biosynthesis; L-glutamate 5-semialdehyde from L-glutamate: step 1/2.</text>
</comment>
<evidence type="ECO:0000256" key="2">
    <source>
        <dbReference type="ARBA" id="ARBA00022605"/>
    </source>
</evidence>
<dbReference type="PANTHER" id="PTHR43654:SF1">
    <property type="entry name" value="ISOPENTENYL PHOSPHATE KINASE"/>
    <property type="match status" value="1"/>
</dbReference>
<dbReference type="GO" id="GO:0055129">
    <property type="term" value="P:L-proline biosynthetic process"/>
    <property type="evidence" value="ECO:0007669"/>
    <property type="project" value="UniProtKB-UniRule"/>
</dbReference>
<keyword evidence="2 8" id="KW-0028">Amino-acid biosynthesis</keyword>
<dbReference type="CDD" id="cd04242">
    <property type="entry name" value="AAK_G5K_ProB"/>
    <property type="match status" value="1"/>
</dbReference>
<dbReference type="PROSITE" id="PS00902">
    <property type="entry name" value="GLUTAMATE_5_KINASE"/>
    <property type="match status" value="1"/>
</dbReference>
<dbReference type="SUPFAM" id="SSF53633">
    <property type="entry name" value="Carbamate kinase-like"/>
    <property type="match status" value="1"/>
</dbReference>
<keyword evidence="5 8" id="KW-0547">Nucleotide-binding</keyword>
<keyword evidence="7 8" id="KW-0067">ATP-binding</keyword>
<dbReference type="Proteomes" id="UP000218387">
    <property type="component" value="Chromosome"/>
</dbReference>
<dbReference type="InterPro" id="IPR036393">
    <property type="entry name" value="AceGlu_kinase-like_sf"/>
</dbReference>
<dbReference type="NCBIfam" id="TIGR01027">
    <property type="entry name" value="proB"/>
    <property type="match status" value="1"/>
</dbReference>
<keyword evidence="4 8" id="KW-0808">Transferase</keyword>
<feature type="binding site" evidence="8">
    <location>
        <begin position="176"/>
        <end position="177"/>
    </location>
    <ligand>
        <name>ATP</name>
        <dbReference type="ChEBI" id="CHEBI:30616"/>
    </ligand>
</feature>
<dbReference type="GO" id="GO:0004349">
    <property type="term" value="F:glutamate 5-kinase activity"/>
    <property type="evidence" value="ECO:0007669"/>
    <property type="project" value="UniProtKB-UniRule"/>
</dbReference>
<evidence type="ECO:0000256" key="5">
    <source>
        <dbReference type="ARBA" id="ARBA00022741"/>
    </source>
</evidence>
<evidence type="ECO:0000256" key="6">
    <source>
        <dbReference type="ARBA" id="ARBA00022777"/>
    </source>
</evidence>
<proteinExistence type="inferred from homology"/>
<protein>
    <recommendedName>
        <fullName evidence="8">Glutamate 5-kinase</fullName>
        <ecNumber evidence="8">2.7.2.11</ecNumber>
    </recommendedName>
    <alternativeName>
        <fullName evidence="8">Gamma-glutamyl kinase</fullName>
        <shortName evidence="8">GK</shortName>
    </alternativeName>
</protein>
<dbReference type="InterPro" id="IPR005715">
    <property type="entry name" value="Glu_5kinase/COase_Synthase"/>
</dbReference>
<evidence type="ECO:0000256" key="4">
    <source>
        <dbReference type="ARBA" id="ARBA00022679"/>
    </source>
</evidence>
<dbReference type="InterPro" id="IPR001057">
    <property type="entry name" value="Glu/AcGlu_kinase"/>
</dbReference>
<organism evidence="10 11">
    <name type="scientific">Eubacterium maltosivorans</name>
    <dbReference type="NCBI Taxonomy" id="2041044"/>
    <lineage>
        <taxon>Bacteria</taxon>
        <taxon>Bacillati</taxon>
        <taxon>Bacillota</taxon>
        <taxon>Clostridia</taxon>
        <taxon>Eubacteriales</taxon>
        <taxon>Eubacteriaceae</taxon>
        <taxon>Eubacterium</taxon>
    </lineage>
</organism>
<feature type="binding site" evidence="8">
    <location>
        <position position="14"/>
    </location>
    <ligand>
        <name>ATP</name>
        <dbReference type="ChEBI" id="CHEBI:30616"/>
    </ligand>
</feature>
<dbReference type="RefSeq" id="WP_058694701.1">
    <property type="nucleotide sequence ID" value="NZ_CP029487.1"/>
</dbReference>
<keyword evidence="11" id="KW-1185">Reference proteome</keyword>
<dbReference type="KEGG" id="emt:CPZ25_002865"/>
<dbReference type="AlphaFoldDB" id="A0A4P9C4I4"/>
<dbReference type="HAMAP" id="MF_00456">
    <property type="entry name" value="ProB"/>
    <property type="match status" value="1"/>
</dbReference>
<feature type="binding site" evidence="8">
    <location>
        <begin position="218"/>
        <end position="224"/>
    </location>
    <ligand>
        <name>ATP</name>
        <dbReference type="ChEBI" id="CHEBI:30616"/>
    </ligand>
</feature>
<evidence type="ECO:0000256" key="8">
    <source>
        <dbReference type="HAMAP-Rule" id="MF_00456"/>
    </source>
</evidence>
<keyword evidence="1 8" id="KW-0963">Cytoplasm</keyword>
<comment type="catalytic activity">
    <reaction evidence="8">
        <text>L-glutamate + ATP = L-glutamyl 5-phosphate + ADP</text>
        <dbReference type="Rhea" id="RHEA:14877"/>
        <dbReference type="ChEBI" id="CHEBI:29985"/>
        <dbReference type="ChEBI" id="CHEBI:30616"/>
        <dbReference type="ChEBI" id="CHEBI:58274"/>
        <dbReference type="ChEBI" id="CHEBI:456216"/>
        <dbReference type="EC" id="2.7.2.11"/>
    </reaction>
</comment>
<dbReference type="EMBL" id="CP029487">
    <property type="protein sequence ID" value="QCT70299.1"/>
    <property type="molecule type" value="Genomic_DNA"/>
</dbReference>
<dbReference type="PANTHER" id="PTHR43654">
    <property type="entry name" value="GLUTAMATE 5-KINASE"/>
    <property type="match status" value="1"/>
</dbReference>
<dbReference type="GO" id="GO:0005524">
    <property type="term" value="F:ATP binding"/>
    <property type="evidence" value="ECO:0007669"/>
    <property type="project" value="UniProtKB-KW"/>
</dbReference>
<comment type="function">
    <text evidence="8">Catalyzes the transfer of a phosphate group to glutamate to form L-glutamate 5-phosphate.</text>
</comment>
<dbReference type="PIRSF" id="PIRSF000729">
    <property type="entry name" value="GK"/>
    <property type="match status" value="1"/>
</dbReference>
<feature type="binding site" evidence="8">
    <location>
        <position position="54"/>
    </location>
    <ligand>
        <name>substrate</name>
    </ligand>
</feature>
<dbReference type="UniPathway" id="UPA00098">
    <property type="reaction ID" value="UER00359"/>
</dbReference>
<name>A0A4P9C4I4_EUBML</name>
<evidence type="ECO:0000256" key="1">
    <source>
        <dbReference type="ARBA" id="ARBA00022490"/>
    </source>
</evidence>
<evidence type="ECO:0000313" key="11">
    <source>
        <dbReference type="Proteomes" id="UP000218387"/>
    </source>
</evidence>
<dbReference type="EC" id="2.7.2.11" evidence="8"/>
<feature type="domain" description="Aspartate/glutamate/uridylate kinase" evidence="9">
    <location>
        <begin position="10"/>
        <end position="242"/>
    </location>
</feature>
<dbReference type="FunFam" id="3.40.1160.10:FF:000018">
    <property type="entry name" value="Glutamate 5-kinase"/>
    <property type="match status" value="1"/>
</dbReference>
<dbReference type="Gene3D" id="3.40.1160.10">
    <property type="entry name" value="Acetylglutamate kinase-like"/>
    <property type="match status" value="1"/>
</dbReference>
<accession>A0A4P9C4I4</accession>
<reference evidence="10 11" key="1">
    <citation type="submission" date="2018-05" db="EMBL/GenBank/DDBJ databases">
        <title>Genome comparison of Eubacterium sp.</title>
        <authorList>
            <person name="Feng Y."/>
            <person name="Sanchez-Andrea I."/>
            <person name="Stams A.J.M."/>
            <person name="De Vos W.M."/>
        </authorList>
    </citation>
    <scope>NUCLEOTIDE SEQUENCE [LARGE SCALE GENOMIC DNA]</scope>
    <source>
        <strain evidence="10 11">YI</strain>
    </source>
</reference>
<feature type="binding site" evidence="8">
    <location>
        <position position="141"/>
    </location>
    <ligand>
        <name>substrate</name>
    </ligand>
</feature>
<gene>
    <name evidence="8 10" type="primary">proB</name>
    <name evidence="10" type="ORF">CPZ25_002865</name>
</gene>
<dbReference type="InterPro" id="IPR001048">
    <property type="entry name" value="Asp/Glu/Uridylate_kinase"/>
</dbReference>
<keyword evidence="6 8" id="KW-0418">Kinase</keyword>
<sequence length="278" mass="30286">MRQTIKEAETIVIKMGTTSVTHANGTLNLKKLDQLARVLTDLENSGRKMVLVSSGAIGCGMNRLGLKERPKTLEAKQATASVGQGLLMEIYHKFFDEYHQNVGQILLTKDVFKHSIKRSNAINTFKALKNRSIIPIVNENDCIATDEIQEECFGDNDILSAMTADIVDADLLIILSDVDGLYDSNPNENEDAILLQTVETIDSDILNSAGCSTSGLGTGGMVTKIGAAKYATDRGINTIIASGEDVKVIYDILEGNEIGTFFIKQDLQEVQNVKKSND</sequence>
<dbReference type="InterPro" id="IPR019797">
    <property type="entry name" value="Glutamate_5-kinase_CS"/>
</dbReference>
<dbReference type="InterPro" id="IPR011529">
    <property type="entry name" value="Glu_5kinase"/>
</dbReference>
<keyword evidence="3 8" id="KW-0641">Proline biosynthesis</keyword>